<dbReference type="eggNOG" id="ENOG502TH36">
    <property type="taxonomic scope" value="Eukaryota"/>
</dbReference>
<evidence type="ECO:0000313" key="2">
    <source>
        <dbReference type="Proteomes" id="UP000008068"/>
    </source>
</evidence>
<sequence length="187" mass="21402">MIAKKETRNGMKVVLVSTTTVLNDRIEFDKAIEAIVKNEAGGDPNFLRKFVNDKGIPIGLGQRDGFDDSFCFNISQPIITSSKYSDCVKMESLNKTIVKLNAWSGFDVFKFSVNLLELKNIDLEMVYQNELTYLYFTAFERCDNCLFNLTKNPSLVGIRFWKLSHIADLSKIDNQCMLFSNKIIEIR</sequence>
<accession>G0N8S6</accession>
<dbReference type="AlphaFoldDB" id="G0N8S6"/>
<gene>
    <name evidence="1" type="ORF">CAEBREN_00071</name>
</gene>
<dbReference type="OrthoDB" id="5777857at2759"/>
<protein>
    <submittedName>
        <fullName evidence="1">Uncharacterized protein</fullName>
    </submittedName>
</protein>
<keyword evidence="2" id="KW-1185">Reference proteome</keyword>
<dbReference type="EMBL" id="GL379850">
    <property type="protein sequence ID" value="EGT55344.1"/>
    <property type="molecule type" value="Genomic_DNA"/>
</dbReference>
<organism evidence="2">
    <name type="scientific">Caenorhabditis brenneri</name>
    <name type="common">Nematode worm</name>
    <dbReference type="NCBI Taxonomy" id="135651"/>
    <lineage>
        <taxon>Eukaryota</taxon>
        <taxon>Metazoa</taxon>
        <taxon>Ecdysozoa</taxon>
        <taxon>Nematoda</taxon>
        <taxon>Chromadorea</taxon>
        <taxon>Rhabditida</taxon>
        <taxon>Rhabditina</taxon>
        <taxon>Rhabditomorpha</taxon>
        <taxon>Rhabditoidea</taxon>
        <taxon>Rhabditidae</taxon>
        <taxon>Peloderinae</taxon>
        <taxon>Caenorhabditis</taxon>
    </lineage>
</organism>
<dbReference type="HOGENOM" id="CLU_1448931_0_0_1"/>
<proteinExistence type="predicted"/>
<dbReference type="InParanoid" id="G0N8S6"/>
<evidence type="ECO:0000313" key="1">
    <source>
        <dbReference type="EMBL" id="EGT55344.1"/>
    </source>
</evidence>
<reference evidence="2" key="1">
    <citation type="submission" date="2011-07" db="EMBL/GenBank/DDBJ databases">
        <authorList>
            <consortium name="Caenorhabditis brenneri Sequencing and Analysis Consortium"/>
            <person name="Wilson R.K."/>
        </authorList>
    </citation>
    <scope>NUCLEOTIDE SEQUENCE [LARGE SCALE GENOMIC DNA]</scope>
    <source>
        <strain evidence="2">PB2801</strain>
    </source>
</reference>
<dbReference type="Proteomes" id="UP000008068">
    <property type="component" value="Unassembled WGS sequence"/>
</dbReference>
<name>G0N8S6_CAEBE</name>